<keyword evidence="4" id="KW-0547">Nucleotide-binding</keyword>
<evidence type="ECO:0000256" key="2">
    <source>
        <dbReference type="ARBA" id="ARBA00022614"/>
    </source>
</evidence>
<sequence>MAAVLDAFAPYVKKLIADMAQEEVSMLLGVSGEITKLEGNMEGLRAFLADAERRRLTDESVQIWVRKLKGAMYDATDILDLCQLEADKRGESKCGSMEPDKAPSCCWSLLFCLRNPVFAHKIGSRIKELNQRLEGIHKAARDFSFNANLASSYPAEQRMLTVTELSSYQARSQMDESAIVGEQIERDTKELVQVLTTTPDEDDDIHHYIKVVSIVGTGGMGKTTLAQKIFNEATIQEHFETKIWLTDKSSLTDTLIRTLTSSSAGSKFSLVLDDVWSERAWNDVLGVPVRNASRKQPGSRVLVTTRSAHIPQQMQAPLHEHRVRPLHQDDAWSLLKKQLQPHQGVGIDQLKNIGMEILKKCDGLPLAEWKAVLNTPSWSLHGFPKELDSRLYLSYEDLTPQLRQCFLFCLLFPKGEVIVQRIVTPMWGKLLKDNRSKKDTIKVARTDFFSLLSSGRGDAACCCF</sequence>
<evidence type="ECO:0000256" key="5">
    <source>
        <dbReference type="ARBA" id="ARBA00022821"/>
    </source>
</evidence>
<dbReference type="InterPro" id="IPR042197">
    <property type="entry name" value="Apaf_helical"/>
</dbReference>
<dbReference type="EMBL" id="MU629492">
    <property type="protein sequence ID" value="KAJ1256665.1"/>
    <property type="molecule type" value="Genomic_DNA"/>
</dbReference>
<evidence type="ECO:0000256" key="4">
    <source>
        <dbReference type="ARBA" id="ARBA00022741"/>
    </source>
</evidence>
<dbReference type="Pfam" id="PF18052">
    <property type="entry name" value="Rx_N"/>
    <property type="match status" value="1"/>
</dbReference>
<dbReference type="InterPro" id="IPR038005">
    <property type="entry name" value="RX-like_CC"/>
</dbReference>
<evidence type="ECO:0000259" key="8">
    <source>
        <dbReference type="Pfam" id="PF18052"/>
    </source>
</evidence>
<organism evidence="9 10">
    <name type="scientific">Paspalum vaginatum</name>
    <name type="common">seashore paspalum</name>
    <dbReference type="NCBI Taxonomy" id="158149"/>
    <lineage>
        <taxon>Eukaryota</taxon>
        <taxon>Viridiplantae</taxon>
        <taxon>Streptophyta</taxon>
        <taxon>Embryophyta</taxon>
        <taxon>Tracheophyta</taxon>
        <taxon>Spermatophyta</taxon>
        <taxon>Magnoliopsida</taxon>
        <taxon>Liliopsida</taxon>
        <taxon>Poales</taxon>
        <taxon>Poaceae</taxon>
        <taxon>PACMAD clade</taxon>
        <taxon>Panicoideae</taxon>
        <taxon>Andropogonodae</taxon>
        <taxon>Paspaleae</taxon>
        <taxon>Paspalinae</taxon>
        <taxon>Paspalum</taxon>
    </lineage>
</organism>
<reference evidence="9 10" key="1">
    <citation type="submission" date="2022-10" db="EMBL/GenBank/DDBJ databases">
        <title>WGS assembly of Paspalum vaginatum 540-79.</title>
        <authorList>
            <person name="Sun G."/>
            <person name="Wase N."/>
            <person name="Shu S."/>
            <person name="Jenkins J."/>
            <person name="Zhou B."/>
            <person name="Torres-Rodriguez J."/>
            <person name="Chen C."/>
            <person name="Sandor L."/>
            <person name="Plott C."/>
            <person name="Yoshinga Y."/>
            <person name="Daum C."/>
            <person name="Qi P."/>
            <person name="Barry K."/>
            <person name="Lipzen A."/>
            <person name="Berry L."/>
            <person name="Pedersen C."/>
            <person name="Gottilla T."/>
            <person name="Foltz A."/>
            <person name="Yu H."/>
            <person name="O'Malley R."/>
            <person name="Zhang C."/>
            <person name="Devos K."/>
            <person name="Sigmon B."/>
            <person name="Yu B."/>
            <person name="Obata T."/>
            <person name="Schmutz J."/>
            <person name="Schnable J."/>
        </authorList>
    </citation>
    <scope>NUCLEOTIDE SEQUENCE [LARGE SCALE GENOMIC DNA]</scope>
    <source>
        <strain evidence="10">cv. 540-79</strain>
    </source>
</reference>
<keyword evidence="2" id="KW-0433">Leucine-rich repeat</keyword>
<evidence type="ECO:0000256" key="3">
    <source>
        <dbReference type="ARBA" id="ARBA00022737"/>
    </source>
</evidence>
<dbReference type="GO" id="GO:0005524">
    <property type="term" value="F:ATP binding"/>
    <property type="evidence" value="ECO:0007669"/>
    <property type="project" value="UniProtKB-KW"/>
</dbReference>
<dbReference type="OrthoDB" id="5279713at2759"/>
<name>A0A9W7XAY6_9POAL</name>
<evidence type="ECO:0000313" key="9">
    <source>
        <dbReference type="EMBL" id="KAJ1256665.1"/>
    </source>
</evidence>
<dbReference type="InterPro" id="IPR002182">
    <property type="entry name" value="NB-ARC"/>
</dbReference>
<keyword evidence="5" id="KW-0611">Plant defense</keyword>
<evidence type="ECO:0000313" key="10">
    <source>
        <dbReference type="Proteomes" id="UP001164776"/>
    </source>
</evidence>
<keyword evidence="3" id="KW-0677">Repeat</keyword>
<proteinExistence type="inferred from homology"/>
<dbReference type="Gene3D" id="1.10.8.430">
    <property type="entry name" value="Helical domain of apoptotic protease-activating factors"/>
    <property type="match status" value="1"/>
</dbReference>
<keyword evidence="6" id="KW-0067">ATP-binding</keyword>
<dbReference type="Gene3D" id="1.20.5.4130">
    <property type="match status" value="1"/>
</dbReference>
<evidence type="ECO:0000256" key="6">
    <source>
        <dbReference type="ARBA" id="ARBA00022840"/>
    </source>
</evidence>
<dbReference type="PANTHER" id="PTHR36766">
    <property type="entry name" value="PLANT BROAD-SPECTRUM MILDEW RESISTANCE PROTEIN RPW8"/>
    <property type="match status" value="1"/>
</dbReference>
<protein>
    <submittedName>
        <fullName evidence="9">Uncharacterized protein</fullName>
    </submittedName>
</protein>
<keyword evidence="10" id="KW-1185">Reference proteome</keyword>
<dbReference type="InterPro" id="IPR041118">
    <property type="entry name" value="Rx_N"/>
</dbReference>
<feature type="domain" description="Disease resistance N-terminal" evidence="8">
    <location>
        <begin position="16"/>
        <end position="92"/>
    </location>
</feature>
<dbReference type="GO" id="GO:0006952">
    <property type="term" value="P:defense response"/>
    <property type="evidence" value="ECO:0007669"/>
    <property type="project" value="UniProtKB-KW"/>
</dbReference>
<dbReference type="SUPFAM" id="SSF52540">
    <property type="entry name" value="P-loop containing nucleoside triphosphate hydrolases"/>
    <property type="match status" value="1"/>
</dbReference>
<dbReference type="GO" id="GO:0043531">
    <property type="term" value="F:ADP binding"/>
    <property type="evidence" value="ECO:0007669"/>
    <property type="project" value="InterPro"/>
</dbReference>
<dbReference type="Pfam" id="PF00931">
    <property type="entry name" value="NB-ARC"/>
    <property type="match status" value="2"/>
</dbReference>
<dbReference type="PANTHER" id="PTHR36766:SF36">
    <property type="entry name" value="AAA+ ATPASE DOMAIN-CONTAINING PROTEIN"/>
    <property type="match status" value="1"/>
</dbReference>
<feature type="domain" description="NB-ARC" evidence="7">
    <location>
        <begin position="252"/>
        <end position="339"/>
    </location>
</feature>
<accession>A0A9W7XAY6</accession>
<dbReference type="Gene3D" id="3.40.50.300">
    <property type="entry name" value="P-loop containing nucleotide triphosphate hydrolases"/>
    <property type="match status" value="1"/>
</dbReference>
<comment type="caution">
    <text evidence="9">The sequence shown here is derived from an EMBL/GenBank/DDBJ whole genome shotgun (WGS) entry which is preliminary data.</text>
</comment>
<comment type="similarity">
    <text evidence="1">Belongs to the disease resistance NB-LRR family.</text>
</comment>
<evidence type="ECO:0000256" key="1">
    <source>
        <dbReference type="ARBA" id="ARBA00008894"/>
    </source>
</evidence>
<gene>
    <name evidence="9" type="ORF">BS78_K333700</name>
</gene>
<dbReference type="InterPro" id="IPR027417">
    <property type="entry name" value="P-loop_NTPase"/>
</dbReference>
<evidence type="ECO:0000259" key="7">
    <source>
        <dbReference type="Pfam" id="PF00931"/>
    </source>
</evidence>
<dbReference type="AlphaFoldDB" id="A0A9W7XAY6"/>
<dbReference type="Proteomes" id="UP001164776">
    <property type="component" value="Unassembled WGS sequence"/>
</dbReference>
<dbReference type="CDD" id="cd14798">
    <property type="entry name" value="RX-CC_like"/>
    <property type="match status" value="1"/>
</dbReference>
<feature type="domain" description="NB-ARC" evidence="7">
    <location>
        <begin position="206"/>
        <end position="251"/>
    </location>
</feature>